<protein>
    <submittedName>
        <fullName evidence="1">Uncharacterized protein</fullName>
    </submittedName>
</protein>
<sequence>MGGNISSPKQYDPGVYAGGFEYLAEISRTESVAVFVDERFTLSSRCGEELKRRFGSVGWLKNQGIKVGNIIALRYNGRYVYYIITNKNSYTSAVQDNFTAAVTAMHNHMNANGVTKVVVENVAPNWIDKSTFVSTLDTILGESYVFYN</sequence>
<evidence type="ECO:0000313" key="1">
    <source>
        <dbReference type="EMBL" id="QHT03509.1"/>
    </source>
</evidence>
<dbReference type="EMBL" id="MN739412">
    <property type="protein sequence ID" value="QHT03509.1"/>
    <property type="molecule type" value="Genomic_DNA"/>
</dbReference>
<dbReference type="InterPro" id="IPR043472">
    <property type="entry name" value="Macro_dom-like"/>
</dbReference>
<accession>A0A6C0CIL4</accession>
<organism evidence="1">
    <name type="scientific">viral metagenome</name>
    <dbReference type="NCBI Taxonomy" id="1070528"/>
    <lineage>
        <taxon>unclassified sequences</taxon>
        <taxon>metagenomes</taxon>
        <taxon>organismal metagenomes</taxon>
    </lineage>
</organism>
<dbReference type="AlphaFoldDB" id="A0A6C0CIL4"/>
<proteinExistence type="predicted"/>
<reference evidence="1" key="1">
    <citation type="journal article" date="2020" name="Nature">
        <title>Giant virus diversity and host interactions through global metagenomics.</title>
        <authorList>
            <person name="Schulz F."/>
            <person name="Roux S."/>
            <person name="Paez-Espino D."/>
            <person name="Jungbluth S."/>
            <person name="Walsh D.A."/>
            <person name="Denef V.J."/>
            <person name="McMahon K.D."/>
            <person name="Konstantinidis K.T."/>
            <person name="Eloe-Fadrosh E.A."/>
            <person name="Kyrpides N.C."/>
            <person name="Woyke T."/>
        </authorList>
    </citation>
    <scope>NUCLEOTIDE SEQUENCE</scope>
    <source>
        <strain evidence="1">GVMAG-M-3300021079-18</strain>
    </source>
</reference>
<name>A0A6C0CIL4_9ZZZZ</name>
<dbReference type="Gene3D" id="3.40.220.10">
    <property type="entry name" value="Leucine Aminopeptidase, subunit E, domain 1"/>
    <property type="match status" value="1"/>
</dbReference>